<evidence type="ECO:0008006" key="7">
    <source>
        <dbReference type="Google" id="ProtNLM"/>
    </source>
</evidence>
<dbReference type="RefSeq" id="WP_149889088.1">
    <property type="nucleotide sequence ID" value="NZ_CATXDL010000019.1"/>
</dbReference>
<gene>
    <name evidence="5" type="ORF">GMD42_05445</name>
</gene>
<dbReference type="Proteomes" id="UP000462362">
    <property type="component" value="Unassembled WGS sequence"/>
</dbReference>
<comment type="subcellular location">
    <subcellularLocation>
        <location evidence="1">Membrane</location>
    </subcellularLocation>
</comment>
<evidence type="ECO:0000256" key="3">
    <source>
        <dbReference type="ARBA" id="ARBA00022989"/>
    </source>
</evidence>
<dbReference type="Pfam" id="PF05101">
    <property type="entry name" value="VirB3"/>
    <property type="match status" value="1"/>
</dbReference>
<dbReference type="PROSITE" id="PS51257">
    <property type="entry name" value="PROKAR_LIPOPROTEIN"/>
    <property type="match status" value="1"/>
</dbReference>
<evidence type="ECO:0000256" key="2">
    <source>
        <dbReference type="ARBA" id="ARBA00022692"/>
    </source>
</evidence>
<keyword evidence="2" id="KW-0812">Transmembrane</keyword>
<evidence type="ECO:0000313" key="5">
    <source>
        <dbReference type="EMBL" id="MTU43072.1"/>
    </source>
</evidence>
<organism evidence="5 6">
    <name type="scientific">Parasutterella excrementihominis</name>
    <dbReference type="NCBI Taxonomy" id="487175"/>
    <lineage>
        <taxon>Bacteria</taxon>
        <taxon>Pseudomonadati</taxon>
        <taxon>Pseudomonadota</taxon>
        <taxon>Betaproteobacteria</taxon>
        <taxon>Burkholderiales</taxon>
        <taxon>Sutterellaceae</taxon>
        <taxon>Parasutterella</taxon>
    </lineage>
</organism>
<protein>
    <recommendedName>
        <fullName evidence="7">Type IV secretion system protein VirB3</fullName>
    </recommendedName>
</protein>
<sequence length="110" mass="12327">MRHTLYLGLARPAVLFGVPMVPLFLMGFACFFLALWTVPYLGLIGIPLWFLMYRMSKKDDFVFRQIGLYLKLTLPASANKKIWGNCISLSPSAESKAVSRILVGNNISAQ</sequence>
<evidence type="ECO:0000313" key="6">
    <source>
        <dbReference type="Proteomes" id="UP000462362"/>
    </source>
</evidence>
<proteinExistence type="predicted"/>
<dbReference type="InterPro" id="IPR007792">
    <property type="entry name" value="T4SS_VirB3/TrbD/AvhB"/>
</dbReference>
<accession>A0A6I3S0K4</accession>
<dbReference type="GO" id="GO:0016020">
    <property type="term" value="C:membrane"/>
    <property type="evidence" value="ECO:0007669"/>
    <property type="project" value="UniProtKB-SubCell"/>
</dbReference>
<name>A0A6I3S0K4_9BURK</name>
<evidence type="ECO:0000256" key="1">
    <source>
        <dbReference type="ARBA" id="ARBA00004370"/>
    </source>
</evidence>
<keyword evidence="3" id="KW-1133">Transmembrane helix</keyword>
<dbReference type="AlphaFoldDB" id="A0A6I3S0K4"/>
<comment type="caution">
    <text evidence="5">The sequence shown here is derived from an EMBL/GenBank/DDBJ whole genome shotgun (WGS) entry which is preliminary data.</text>
</comment>
<dbReference type="EMBL" id="WNCL01000012">
    <property type="protein sequence ID" value="MTU43072.1"/>
    <property type="molecule type" value="Genomic_DNA"/>
</dbReference>
<evidence type="ECO:0000256" key="4">
    <source>
        <dbReference type="ARBA" id="ARBA00023136"/>
    </source>
</evidence>
<reference evidence="5 6" key="1">
    <citation type="journal article" date="2019" name="Nat. Med.">
        <title>A library of human gut bacterial isolates paired with longitudinal multiomics data enables mechanistic microbiome research.</title>
        <authorList>
            <person name="Poyet M."/>
            <person name="Groussin M."/>
            <person name="Gibbons S.M."/>
            <person name="Avila-Pacheco J."/>
            <person name="Jiang X."/>
            <person name="Kearney S.M."/>
            <person name="Perrotta A.R."/>
            <person name="Berdy B."/>
            <person name="Zhao S."/>
            <person name="Lieberman T.D."/>
            <person name="Swanson P.K."/>
            <person name="Smith M."/>
            <person name="Roesemann S."/>
            <person name="Alexander J.E."/>
            <person name="Rich S.A."/>
            <person name="Livny J."/>
            <person name="Vlamakis H."/>
            <person name="Clish C."/>
            <person name="Bullock K."/>
            <person name="Deik A."/>
            <person name="Scott J."/>
            <person name="Pierce K.A."/>
            <person name="Xavier R.J."/>
            <person name="Alm E.J."/>
        </authorList>
    </citation>
    <scope>NUCLEOTIDE SEQUENCE [LARGE SCALE GENOMIC DNA]</scope>
    <source>
        <strain evidence="5 6">BIOML-A2</strain>
    </source>
</reference>
<keyword evidence="4" id="KW-0472">Membrane</keyword>